<dbReference type="InterPro" id="IPR004143">
    <property type="entry name" value="BPL_LPL_catalytic"/>
</dbReference>
<reference evidence="4" key="1">
    <citation type="submission" date="2016-11" db="EMBL/GenBank/DDBJ databases">
        <title>Actinomyces gypaetusis sp. nov. isolated from Gypaetus barbatus in Qinghai Tibet Plateau China.</title>
        <authorList>
            <person name="Meng X."/>
        </authorList>
    </citation>
    <scope>NUCLEOTIDE SEQUENCE [LARGE SCALE GENOMIC DNA]</scope>
    <source>
        <strain evidence="4">DSM 15383</strain>
    </source>
</reference>
<proteinExistence type="predicted"/>
<dbReference type="PROSITE" id="PS51733">
    <property type="entry name" value="BPL_LPL_CATALYTIC"/>
    <property type="match status" value="1"/>
</dbReference>
<accession>A0A1Q5PNW4</accession>
<dbReference type="OrthoDB" id="9807064at2"/>
<dbReference type="PANTHER" id="PTHR12835">
    <property type="entry name" value="BIOTIN PROTEIN LIGASE"/>
    <property type="match status" value="1"/>
</dbReference>
<dbReference type="RefSeq" id="WP_075361518.1">
    <property type="nucleotide sequence ID" value="NZ_MPDM01000004.1"/>
</dbReference>
<dbReference type="PANTHER" id="PTHR12835:SF5">
    <property type="entry name" value="BIOTIN--PROTEIN LIGASE"/>
    <property type="match status" value="1"/>
</dbReference>
<dbReference type="AlphaFoldDB" id="A0A1Q5PNW4"/>
<dbReference type="SUPFAM" id="SSF55681">
    <property type="entry name" value="Class II aaRS and biotin synthetases"/>
    <property type="match status" value="1"/>
</dbReference>
<keyword evidence="4" id="KW-1185">Reference proteome</keyword>
<evidence type="ECO:0000313" key="4">
    <source>
        <dbReference type="Proteomes" id="UP000186465"/>
    </source>
</evidence>
<dbReference type="InterPro" id="IPR004408">
    <property type="entry name" value="Biotin_CoA_COase_ligase"/>
</dbReference>
<dbReference type="InterPro" id="IPR045864">
    <property type="entry name" value="aa-tRNA-synth_II/BPL/LPL"/>
</dbReference>
<dbReference type="Gene3D" id="3.30.930.10">
    <property type="entry name" value="Bira Bifunctional Protein, Domain 2"/>
    <property type="match status" value="1"/>
</dbReference>
<dbReference type="Proteomes" id="UP000186465">
    <property type="component" value="Unassembled WGS sequence"/>
</dbReference>
<dbReference type="Pfam" id="PF03099">
    <property type="entry name" value="BPL_LplA_LipB"/>
    <property type="match status" value="1"/>
</dbReference>
<evidence type="ECO:0000256" key="1">
    <source>
        <dbReference type="ARBA" id="ARBA00022598"/>
    </source>
</evidence>
<dbReference type="NCBIfam" id="TIGR00121">
    <property type="entry name" value="birA_ligase"/>
    <property type="match status" value="1"/>
</dbReference>
<protein>
    <submittedName>
        <fullName evidence="3">Biotin--[acetyl-CoA-carboxylase] ligase</fullName>
    </submittedName>
</protein>
<organism evidence="3 4">
    <name type="scientific">Boudabousia marimammalium</name>
    <dbReference type="NCBI Taxonomy" id="156892"/>
    <lineage>
        <taxon>Bacteria</taxon>
        <taxon>Bacillati</taxon>
        <taxon>Actinomycetota</taxon>
        <taxon>Actinomycetes</taxon>
        <taxon>Actinomycetales</taxon>
        <taxon>Actinomycetaceae</taxon>
        <taxon>Boudabousia</taxon>
    </lineage>
</organism>
<evidence type="ECO:0000259" key="2">
    <source>
        <dbReference type="PROSITE" id="PS51733"/>
    </source>
</evidence>
<dbReference type="GO" id="GO:0004077">
    <property type="term" value="F:biotin--[biotin carboxyl-carrier protein] ligase activity"/>
    <property type="evidence" value="ECO:0007669"/>
    <property type="project" value="InterPro"/>
</dbReference>
<name>A0A1Q5PNW4_9ACTO</name>
<dbReference type="EMBL" id="MPDM01000004">
    <property type="protein sequence ID" value="OKL49278.1"/>
    <property type="molecule type" value="Genomic_DNA"/>
</dbReference>
<dbReference type="GO" id="GO:0005737">
    <property type="term" value="C:cytoplasm"/>
    <property type="evidence" value="ECO:0007669"/>
    <property type="project" value="TreeGrafter"/>
</dbReference>
<evidence type="ECO:0000313" key="3">
    <source>
        <dbReference type="EMBL" id="OKL49278.1"/>
    </source>
</evidence>
<dbReference type="STRING" id="156892.BM477_04650"/>
<gene>
    <name evidence="3" type="ORF">BM477_04650</name>
</gene>
<feature type="domain" description="BPL/LPL catalytic" evidence="2">
    <location>
        <begin position="1"/>
        <end position="201"/>
    </location>
</feature>
<comment type="caution">
    <text evidence="3">The sequence shown here is derived from an EMBL/GenBank/DDBJ whole genome shotgun (WGS) entry which is preliminary data.</text>
</comment>
<keyword evidence="1 3" id="KW-0436">Ligase</keyword>
<sequence length="280" mass="30026">MTSETPRSYHYQLIDSTQSEAGRLLGEYTEHRAGPLFTVTAHAQTKGRGRFNRTWNAAPGTCSLSTIVVRIPGPFAASAPWLTALGAIAAAQIVREAFPALAGEVTLKWPNDLQLSGKKFGGVIATALNQITADTPWVDVACGIGVNTTMTAAQLPVSAATSLQVELEKRGFTAELSTEQLRGQIIERVLVLVTRWQEKQWDAHASGLAAQYRQSLDTLGKTVIATVLTEAQPRQITGILTDLTDCGHALIATTAGEELVSAGDVTLRTPQKFVTFQEAL</sequence>